<evidence type="ECO:0008006" key="3">
    <source>
        <dbReference type="Google" id="ProtNLM"/>
    </source>
</evidence>
<comment type="caution">
    <text evidence="1">The sequence shown here is derived from an EMBL/GenBank/DDBJ whole genome shotgun (WGS) entry which is preliminary data.</text>
</comment>
<reference evidence="1 2" key="1">
    <citation type="journal article" date="2014" name="Int. J. Syst. Evol. Microbiol.">
        <title>Complete genome sequence of Corynebacterium casei LMG S-19264T (=DSM 44701T), isolated from a smear-ripened cheese.</title>
        <authorList>
            <consortium name="US DOE Joint Genome Institute (JGI-PGF)"/>
            <person name="Walter F."/>
            <person name="Albersmeier A."/>
            <person name="Kalinowski J."/>
            <person name="Ruckert C."/>
        </authorList>
    </citation>
    <scope>NUCLEOTIDE SEQUENCE [LARGE SCALE GENOMIC DNA]</scope>
    <source>
        <strain evidence="1 2">NBRC 110095</strain>
    </source>
</reference>
<keyword evidence="2" id="KW-1185">Reference proteome</keyword>
<dbReference type="AlphaFoldDB" id="A0AA37T209"/>
<evidence type="ECO:0000313" key="1">
    <source>
        <dbReference type="EMBL" id="GLS24803.1"/>
    </source>
</evidence>
<dbReference type="EMBL" id="BSPD01000020">
    <property type="protein sequence ID" value="GLS24803.1"/>
    <property type="molecule type" value="Genomic_DNA"/>
</dbReference>
<dbReference type="InterPro" id="IPR025737">
    <property type="entry name" value="FApF"/>
</dbReference>
<dbReference type="Proteomes" id="UP001156870">
    <property type="component" value="Unassembled WGS sequence"/>
</dbReference>
<accession>A0AA37T209</accession>
<name>A0AA37T209_9GAMM</name>
<proteinExistence type="predicted"/>
<protein>
    <recommendedName>
        <fullName evidence="3">Transporter</fullName>
    </recommendedName>
</protein>
<sequence>MSQSFSPSVYASHYGPGIEGLDNAKAPGPGLYYRGYALEYRADSYEGEGAPENSEVTVNVAANRFVWVTGANFLGADVIAETVIPLINIDLNIGNGAVRDEQFNVEDIFVGSVLSWHNQWWDAVAGAGMWFDTLDDDSPADPGHDYNEVMLTYGANFYLTDKKDVSISALSRYLIPDDSEVDEELIVEWGLKKNLETGIDIGIVGYDLWQTSGGNSESHAIGVEAGYFWGSIKLGLNAAYYNDYDSSENFEGDTFRLTLTKVL</sequence>
<dbReference type="Pfam" id="PF13557">
    <property type="entry name" value="Phenol_MetA_deg"/>
    <property type="match status" value="1"/>
</dbReference>
<evidence type="ECO:0000313" key="2">
    <source>
        <dbReference type="Proteomes" id="UP001156870"/>
    </source>
</evidence>
<organism evidence="1 2">
    <name type="scientific">Marinibactrum halimedae</name>
    <dbReference type="NCBI Taxonomy" id="1444977"/>
    <lineage>
        <taxon>Bacteria</taxon>
        <taxon>Pseudomonadati</taxon>
        <taxon>Pseudomonadota</taxon>
        <taxon>Gammaproteobacteria</taxon>
        <taxon>Cellvibrionales</taxon>
        <taxon>Cellvibrionaceae</taxon>
        <taxon>Marinibactrum</taxon>
    </lineage>
</organism>
<gene>
    <name evidence="1" type="ORF">GCM10007877_05170</name>
</gene>